<sequence length="107" mass="12160">MKQYTIGIIIIFICVLLSGCMGTERAERTYVHAAPQNYTEFLTLYPDGTFTGVFYEDRYFPQIPLSGTYRDMATVIILRTPTGHTITFAKSEQGIIFEGDTWAQSMK</sequence>
<proteinExistence type="predicted"/>
<dbReference type="EMBL" id="MT144214">
    <property type="protein sequence ID" value="QJA50723.1"/>
    <property type="molecule type" value="Genomic_DNA"/>
</dbReference>
<dbReference type="AlphaFoldDB" id="A0A6H1ZS17"/>
<evidence type="ECO:0000313" key="1">
    <source>
        <dbReference type="EMBL" id="QJA50723.1"/>
    </source>
</evidence>
<name>A0A6H1ZS17_9ZZZZ</name>
<dbReference type="PROSITE" id="PS51257">
    <property type="entry name" value="PROKAR_LIPOPROTEIN"/>
    <property type="match status" value="1"/>
</dbReference>
<organism evidence="1">
    <name type="scientific">viral metagenome</name>
    <dbReference type="NCBI Taxonomy" id="1070528"/>
    <lineage>
        <taxon>unclassified sequences</taxon>
        <taxon>metagenomes</taxon>
        <taxon>organismal metagenomes</taxon>
    </lineage>
</organism>
<reference evidence="1" key="1">
    <citation type="submission" date="2020-03" db="EMBL/GenBank/DDBJ databases">
        <title>The deep terrestrial virosphere.</title>
        <authorList>
            <person name="Holmfeldt K."/>
            <person name="Nilsson E."/>
            <person name="Simone D."/>
            <person name="Lopez-Fernandez M."/>
            <person name="Wu X."/>
            <person name="de Brujin I."/>
            <person name="Lundin D."/>
            <person name="Andersson A."/>
            <person name="Bertilsson S."/>
            <person name="Dopson M."/>
        </authorList>
    </citation>
    <scope>NUCLEOTIDE SEQUENCE</scope>
    <source>
        <strain evidence="3">MM415A00143</strain>
        <strain evidence="2">MM415B00963</strain>
        <strain evidence="1">TM448A01880</strain>
    </source>
</reference>
<gene>
    <name evidence="3" type="ORF">MM415A00143_0057</name>
    <name evidence="2" type="ORF">MM415B00963_0018</name>
    <name evidence="1" type="ORF">TM448A01880_0003</name>
</gene>
<dbReference type="EMBL" id="MT141436">
    <property type="protein sequence ID" value="QJA61293.1"/>
    <property type="molecule type" value="Genomic_DNA"/>
</dbReference>
<protein>
    <submittedName>
        <fullName evidence="1">Uncharacterized protein</fullName>
    </submittedName>
</protein>
<evidence type="ECO:0000313" key="2">
    <source>
        <dbReference type="EMBL" id="QJA61293.1"/>
    </source>
</evidence>
<accession>A0A6H1ZS17</accession>
<dbReference type="EMBL" id="MT145198">
    <property type="protein sequence ID" value="QJI05382.1"/>
    <property type="molecule type" value="Genomic_DNA"/>
</dbReference>
<evidence type="ECO:0000313" key="3">
    <source>
        <dbReference type="EMBL" id="QJI05382.1"/>
    </source>
</evidence>